<keyword evidence="3" id="KW-1185">Reference proteome</keyword>
<dbReference type="AlphaFoldDB" id="A0A6A6UM11"/>
<keyword evidence="1" id="KW-0472">Membrane</keyword>
<organism evidence="2 3">
    <name type="scientific">Microthyrium microscopicum</name>
    <dbReference type="NCBI Taxonomy" id="703497"/>
    <lineage>
        <taxon>Eukaryota</taxon>
        <taxon>Fungi</taxon>
        <taxon>Dikarya</taxon>
        <taxon>Ascomycota</taxon>
        <taxon>Pezizomycotina</taxon>
        <taxon>Dothideomycetes</taxon>
        <taxon>Dothideomycetes incertae sedis</taxon>
        <taxon>Microthyriales</taxon>
        <taxon>Microthyriaceae</taxon>
        <taxon>Microthyrium</taxon>
    </lineage>
</organism>
<evidence type="ECO:0000256" key="1">
    <source>
        <dbReference type="SAM" id="Phobius"/>
    </source>
</evidence>
<protein>
    <submittedName>
        <fullName evidence="2">Uncharacterized protein</fullName>
    </submittedName>
</protein>
<dbReference type="EMBL" id="MU004232">
    <property type="protein sequence ID" value="KAF2672541.1"/>
    <property type="molecule type" value="Genomic_DNA"/>
</dbReference>
<feature type="transmembrane region" description="Helical" evidence="1">
    <location>
        <begin position="72"/>
        <end position="91"/>
    </location>
</feature>
<feature type="transmembrane region" description="Helical" evidence="1">
    <location>
        <begin position="50"/>
        <end position="67"/>
    </location>
</feature>
<evidence type="ECO:0000313" key="3">
    <source>
        <dbReference type="Proteomes" id="UP000799302"/>
    </source>
</evidence>
<feature type="transmembrane region" description="Helical" evidence="1">
    <location>
        <begin position="97"/>
        <end position="118"/>
    </location>
</feature>
<name>A0A6A6UM11_9PEZI</name>
<dbReference type="OrthoDB" id="5372451at2759"/>
<accession>A0A6A6UM11</accession>
<reference evidence="2" key="1">
    <citation type="journal article" date="2020" name="Stud. Mycol.">
        <title>101 Dothideomycetes genomes: a test case for predicting lifestyles and emergence of pathogens.</title>
        <authorList>
            <person name="Haridas S."/>
            <person name="Albert R."/>
            <person name="Binder M."/>
            <person name="Bloem J."/>
            <person name="Labutti K."/>
            <person name="Salamov A."/>
            <person name="Andreopoulos B."/>
            <person name="Baker S."/>
            <person name="Barry K."/>
            <person name="Bills G."/>
            <person name="Bluhm B."/>
            <person name="Cannon C."/>
            <person name="Castanera R."/>
            <person name="Culley D."/>
            <person name="Daum C."/>
            <person name="Ezra D."/>
            <person name="Gonzalez J."/>
            <person name="Henrissat B."/>
            <person name="Kuo A."/>
            <person name="Liang C."/>
            <person name="Lipzen A."/>
            <person name="Lutzoni F."/>
            <person name="Magnuson J."/>
            <person name="Mondo S."/>
            <person name="Nolan M."/>
            <person name="Ohm R."/>
            <person name="Pangilinan J."/>
            <person name="Park H.-J."/>
            <person name="Ramirez L."/>
            <person name="Alfaro M."/>
            <person name="Sun H."/>
            <person name="Tritt A."/>
            <person name="Yoshinaga Y."/>
            <person name="Zwiers L.-H."/>
            <person name="Turgeon B."/>
            <person name="Goodwin S."/>
            <person name="Spatafora J."/>
            <person name="Crous P."/>
            <person name="Grigoriev I."/>
        </authorList>
    </citation>
    <scope>NUCLEOTIDE SEQUENCE</scope>
    <source>
        <strain evidence="2">CBS 115976</strain>
    </source>
</reference>
<evidence type="ECO:0000313" key="2">
    <source>
        <dbReference type="EMBL" id="KAF2672541.1"/>
    </source>
</evidence>
<keyword evidence="1" id="KW-1133">Transmembrane helix</keyword>
<gene>
    <name evidence="2" type="ORF">BT63DRAFT_422991</name>
</gene>
<proteinExistence type="predicted"/>
<sequence>MDNIHIKLPDPTRQTTIDPIAARTRWLSTPHVFAVVVLVFISQFEWPRRWLISGAPILTYSLLLGAANGQRFLPFIGLWPFLSTLNLIYAVAATSWLLYWVFVAGCYPLIALSALFQFDRVSNFVRKQLRAVLKDSHFINDKIALFNLPALEIDTEVQGLFVIRGVTVSLSSLTIVAHGVEVAIKLMDDMELSLTTDKVTVSLFRKIEIDDVYANLKGGEFEMTFGDLGDGTVVADEPRLFSDTPSALLRAATMSAESLATPMVEKAEPISYNIPRKTVPPKSTPVKEGLESIEAISSASADATEEYEAALKQIASTSCIAQSREKIIQNLEKSEIDKNFDRENEKHVRAAVCARLHDRASIPHPPQNSISVTAFQNLSNPSVKRFLHRLPMLLRLLLSPLSYFHPIQITSITVGSSGKWIQHLLQGHVFKHYSATSADIRRLETRVNTYLSKAKFILQLNQLASIAHVPFFTSFDIEARLSVADVNISRTLPLETSISQPIQLRGADASVVIPIFLLPHHEHLFPAIPKKEEIGEKKQEVDEADGTLETITAIDELDDLRKDVTKIQISARARLPAVLDQQLLDFIAALVKATKFIEIEKSLENDPADVDVDSDDSEMSTSSRRVAGLKDTMKAFGKTVNTGMEKTWRKGIVGGMANDRWIAKLVGKVTKLLETVKGDVGYSGEIPVSLEAYRLAAEEESKLLG</sequence>
<dbReference type="Proteomes" id="UP000799302">
    <property type="component" value="Unassembled WGS sequence"/>
</dbReference>
<keyword evidence="1" id="KW-0812">Transmembrane</keyword>